<dbReference type="Proteomes" id="UP000799753">
    <property type="component" value="Unassembled WGS sequence"/>
</dbReference>
<proteinExistence type="predicted"/>
<sequence length="113" mass="12435">DASLGVHDLVYPACDSWRYVEVLRVEVGGAHASCAENLRRELAKMTKDLKDEVVRAKPLNLFIHVEFVCLVGIEGVGTEMMEVLRSVSRAGDYVVLRAEVECVAVMSACPNDL</sequence>
<keyword evidence="3" id="KW-1185">Reference proteome</keyword>
<dbReference type="Pfam" id="PF09347">
    <property type="entry name" value="DUF1989"/>
    <property type="match status" value="1"/>
</dbReference>
<dbReference type="OrthoDB" id="504708at2759"/>
<organism evidence="2 3">
    <name type="scientific">Massarina eburnea CBS 473.64</name>
    <dbReference type="NCBI Taxonomy" id="1395130"/>
    <lineage>
        <taxon>Eukaryota</taxon>
        <taxon>Fungi</taxon>
        <taxon>Dikarya</taxon>
        <taxon>Ascomycota</taxon>
        <taxon>Pezizomycotina</taxon>
        <taxon>Dothideomycetes</taxon>
        <taxon>Pleosporomycetidae</taxon>
        <taxon>Pleosporales</taxon>
        <taxon>Massarineae</taxon>
        <taxon>Massarinaceae</taxon>
        <taxon>Massarina</taxon>
    </lineage>
</organism>
<protein>
    <recommendedName>
        <fullName evidence="1">DUF1989 domain-containing protein</fullName>
    </recommendedName>
</protein>
<dbReference type="InterPro" id="IPR018959">
    <property type="entry name" value="DUF1989"/>
</dbReference>
<gene>
    <name evidence="2" type="ORF">P280DRAFT_387652</name>
</gene>
<dbReference type="PANTHER" id="PTHR31527:SF0">
    <property type="entry name" value="RE64534P"/>
    <property type="match status" value="1"/>
</dbReference>
<evidence type="ECO:0000313" key="3">
    <source>
        <dbReference type="Proteomes" id="UP000799753"/>
    </source>
</evidence>
<accession>A0A6A6SH78</accession>
<feature type="non-terminal residue" evidence="2">
    <location>
        <position position="1"/>
    </location>
</feature>
<name>A0A6A6SH78_9PLEO</name>
<dbReference type="EMBL" id="MU006776">
    <property type="protein sequence ID" value="KAF2646053.1"/>
    <property type="molecule type" value="Genomic_DNA"/>
</dbReference>
<evidence type="ECO:0000313" key="2">
    <source>
        <dbReference type="EMBL" id="KAF2646053.1"/>
    </source>
</evidence>
<feature type="domain" description="DUF1989" evidence="1">
    <location>
        <begin position="3"/>
        <end position="103"/>
    </location>
</feature>
<evidence type="ECO:0000259" key="1">
    <source>
        <dbReference type="Pfam" id="PF09347"/>
    </source>
</evidence>
<reference evidence="2" key="1">
    <citation type="journal article" date="2020" name="Stud. Mycol.">
        <title>101 Dothideomycetes genomes: a test case for predicting lifestyles and emergence of pathogens.</title>
        <authorList>
            <person name="Haridas S."/>
            <person name="Albert R."/>
            <person name="Binder M."/>
            <person name="Bloem J."/>
            <person name="Labutti K."/>
            <person name="Salamov A."/>
            <person name="Andreopoulos B."/>
            <person name="Baker S."/>
            <person name="Barry K."/>
            <person name="Bills G."/>
            <person name="Bluhm B."/>
            <person name="Cannon C."/>
            <person name="Castanera R."/>
            <person name="Culley D."/>
            <person name="Daum C."/>
            <person name="Ezra D."/>
            <person name="Gonzalez J."/>
            <person name="Henrissat B."/>
            <person name="Kuo A."/>
            <person name="Liang C."/>
            <person name="Lipzen A."/>
            <person name="Lutzoni F."/>
            <person name="Magnuson J."/>
            <person name="Mondo S."/>
            <person name="Nolan M."/>
            <person name="Ohm R."/>
            <person name="Pangilinan J."/>
            <person name="Park H.-J."/>
            <person name="Ramirez L."/>
            <person name="Alfaro M."/>
            <person name="Sun H."/>
            <person name="Tritt A."/>
            <person name="Yoshinaga Y."/>
            <person name="Zwiers L.-H."/>
            <person name="Turgeon B."/>
            <person name="Goodwin S."/>
            <person name="Spatafora J."/>
            <person name="Crous P."/>
            <person name="Grigoriev I."/>
        </authorList>
    </citation>
    <scope>NUCLEOTIDE SEQUENCE</scope>
    <source>
        <strain evidence="2">CBS 473.64</strain>
    </source>
</reference>
<dbReference type="AlphaFoldDB" id="A0A6A6SH78"/>
<dbReference type="PANTHER" id="PTHR31527">
    <property type="entry name" value="RE64534P"/>
    <property type="match status" value="1"/>
</dbReference>